<dbReference type="AlphaFoldDB" id="A0A1I1KK51"/>
<keyword evidence="3 6" id="KW-0812">Transmembrane</keyword>
<dbReference type="EMBL" id="FOLX01000001">
    <property type="protein sequence ID" value="SFC61167.1"/>
    <property type="molecule type" value="Genomic_DNA"/>
</dbReference>
<dbReference type="Pfam" id="PF02653">
    <property type="entry name" value="BPD_transp_2"/>
    <property type="match status" value="1"/>
</dbReference>
<proteinExistence type="predicted"/>
<keyword evidence="5 6" id="KW-0472">Membrane</keyword>
<dbReference type="RefSeq" id="WP_093451995.1">
    <property type="nucleotide sequence ID" value="NZ_FNZG01000003.1"/>
</dbReference>
<dbReference type="GO" id="GO:0005886">
    <property type="term" value="C:plasma membrane"/>
    <property type="evidence" value="ECO:0007669"/>
    <property type="project" value="UniProtKB-SubCell"/>
</dbReference>
<feature type="transmembrane region" description="Helical" evidence="6">
    <location>
        <begin position="99"/>
        <end position="116"/>
    </location>
</feature>
<comment type="subcellular location">
    <subcellularLocation>
        <location evidence="1">Cell membrane</location>
        <topology evidence="1">Multi-pass membrane protein</topology>
    </subcellularLocation>
</comment>
<keyword evidence="2" id="KW-1003">Cell membrane</keyword>
<keyword evidence="8" id="KW-1185">Reference proteome</keyword>
<feature type="transmembrane region" description="Helical" evidence="6">
    <location>
        <begin position="248"/>
        <end position="268"/>
    </location>
</feature>
<evidence type="ECO:0000313" key="8">
    <source>
        <dbReference type="Proteomes" id="UP000231644"/>
    </source>
</evidence>
<dbReference type="GO" id="GO:0015658">
    <property type="term" value="F:branched-chain amino acid transmembrane transporter activity"/>
    <property type="evidence" value="ECO:0007669"/>
    <property type="project" value="InterPro"/>
</dbReference>
<dbReference type="PANTHER" id="PTHR30482">
    <property type="entry name" value="HIGH-AFFINITY BRANCHED-CHAIN AMINO ACID TRANSPORT SYSTEM PERMEASE"/>
    <property type="match status" value="1"/>
</dbReference>
<dbReference type="OrthoDB" id="9804361at2"/>
<sequence length="400" mass="43700">MFGLKNTDLRLLLIVFVLTMAAPFILNPFPTESGLAQFNAGYPDLMQKFVIFGIFAIGFNILFGLTGYLSFGHAAFLGVGSYACVWMFKLLGYNVVPGILLSIVVSGLFALLIGVITLRRSGIYFSILTLAFAQMSFALAYSVLSNPKFNLTNGETGLQVYADDPQWFHSDRLPDLPHLFGLSMRATHKMQLGAWEFQFNAGYYMCAVIMLVCFYLAIRIFRSPFGLMLRAVKSNQQRMNYTGLNSRPYTLAAFVISGMYAGLAGGLLSAVDPLAGAERMQWTASGEVVLMTILGGAGTLIGPVLGAGLIKYFENIFSKINESVLHQWFGFLPDGLEDFVITLIYPFVGKGWHLTLGLIFMLVVIFLPGGLIEGGQRIGRALRGKKASDAGKSASTEPAE</sequence>
<evidence type="ECO:0000256" key="4">
    <source>
        <dbReference type="ARBA" id="ARBA00022989"/>
    </source>
</evidence>
<feature type="transmembrane region" description="Helical" evidence="6">
    <location>
        <begin position="288"/>
        <end position="313"/>
    </location>
</feature>
<dbReference type="CDD" id="cd06581">
    <property type="entry name" value="TM_PBP1_LivM_like"/>
    <property type="match status" value="1"/>
</dbReference>
<keyword evidence="4 6" id="KW-1133">Transmembrane helix</keyword>
<feature type="transmembrane region" description="Helical" evidence="6">
    <location>
        <begin position="49"/>
        <end position="68"/>
    </location>
</feature>
<evidence type="ECO:0000256" key="2">
    <source>
        <dbReference type="ARBA" id="ARBA00022475"/>
    </source>
</evidence>
<organism evidence="7 8">
    <name type="scientific">Pseudooceanicola nitratireducens</name>
    <dbReference type="NCBI Taxonomy" id="517719"/>
    <lineage>
        <taxon>Bacteria</taxon>
        <taxon>Pseudomonadati</taxon>
        <taxon>Pseudomonadota</taxon>
        <taxon>Alphaproteobacteria</taxon>
        <taxon>Rhodobacterales</taxon>
        <taxon>Paracoccaceae</taxon>
        <taxon>Pseudooceanicola</taxon>
    </lineage>
</organism>
<gene>
    <name evidence="7" type="ORF">SAMN05421762_1532</name>
</gene>
<name>A0A1I1KK51_9RHOB</name>
<evidence type="ECO:0000256" key="6">
    <source>
        <dbReference type="SAM" id="Phobius"/>
    </source>
</evidence>
<feature type="transmembrane region" description="Helical" evidence="6">
    <location>
        <begin position="123"/>
        <end position="144"/>
    </location>
</feature>
<protein>
    <submittedName>
        <fullName evidence="7">Amino acid/amide ABC transporter membrane protein 2, HAAT family</fullName>
    </submittedName>
</protein>
<evidence type="ECO:0000256" key="3">
    <source>
        <dbReference type="ARBA" id="ARBA00022692"/>
    </source>
</evidence>
<feature type="transmembrane region" description="Helical" evidence="6">
    <location>
        <begin position="201"/>
        <end position="221"/>
    </location>
</feature>
<dbReference type="STRING" id="517719.SAMN05421762_1532"/>
<evidence type="ECO:0000313" key="7">
    <source>
        <dbReference type="EMBL" id="SFC61167.1"/>
    </source>
</evidence>
<feature type="transmembrane region" description="Helical" evidence="6">
    <location>
        <begin position="351"/>
        <end position="372"/>
    </location>
</feature>
<evidence type="ECO:0000256" key="1">
    <source>
        <dbReference type="ARBA" id="ARBA00004651"/>
    </source>
</evidence>
<dbReference type="InterPro" id="IPR001851">
    <property type="entry name" value="ABC_transp_permease"/>
</dbReference>
<reference evidence="7 8" key="1">
    <citation type="submission" date="2016-10" db="EMBL/GenBank/DDBJ databases">
        <authorList>
            <person name="de Groot N.N."/>
        </authorList>
    </citation>
    <scope>NUCLEOTIDE SEQUENCE [LARGE SCALE GENOMIC DNA]</scope>
    <source>
        <strain evidence="7 8">DSM 29619</strain>
    </source>
</reference>
<dbReference type="PANTHER" id="PTHR30482:SF17">
    <property type="entry name" value="ABC TRANSPORTER ATP-BINDING PROTEIN"/>
    <property type="match status" value="1"/>
</dbReference>
<dbReference type="Proteomes" id="UP000231644">
    <property type="component" value="Unassembled WGS sequence"/>
</dbReference>
<evidence type="ECO:0000256" key="5">
    <source>
        <dbReference type="ARBA" id="ARBA00023136"/>
    </source>
</evidence>
<feature type="transmembrane region" description="Helical" evidence="6">
    <location>
        <begin position="12"/>
        <end position="29"/>
    </location>
</feature>
<accession>A0A1I1KK51</accession>
<dbReference type="InterPro" id="IPR043428">
    <property type="entry name" value="LivM-like"/>
</dbReference>